<evidence type="ECO:0000256" key="1">
    <source>
        <dbReference type="SAM" id="Phobius"/>
    </source>
</evidence>
<dbReference type="InParanoid" id="A0A061AGP1"/>
<dbReference type="KEGG" id="aoc:Aocu_00540"/>
<protein>
    <submittedName>
        <fullName evidence="2">Uncharacterized protein</fullName>
    </submittedName>
</protein>
<evidence type="ECO:0000313" key="3">
    <source>
        <dbReference type="Proteomes" id="UP000032434"/>
    </source>
</evidence>
<evidence type="ECO:0000313" key="2">
    <source>
        <dbReference type="EMBL" id="CDR30127.1"/>
    </source>
</evidence>
<dbReference type="PATRIC" id="fig|35623.3.peg.53"/>
<keyword evidence="1" id="KW-1133">Transmembrane helix</keyword>
<dbReference type="AlphaFoldDB" id="A0A061AGP1"/>
<dbReference type="Proteomes" id="UP000032434">
    <property type="component" value="Chromosome 1"/>
</dbReference>
<dbReference type="HOGENOM" id="CLU_1197698_0_0_14"/>
<keyword evidence="1" id="KW-0812">Transmembrane</keyword>
<dbReference type="EMBL" id="LK028559">
    <property type="protein sequence ID" value="CDR30127.1"/>
    <property type="molecule type" value="Genomic_DNA"/>
</dbReference>
<dbReference type="RefSeq" id="WP_045748726.1">
    <property type="nucleotide sequence ID" value="NZ_FUZK01000002.1"/>
</dbReference>
<proteinExistence type="predicted"/>
<accession>A0A061AGP1</accession>
<organism evidence="2 3">
    <name type="scientific">Acholeplasma oculi</name>
    <dbReference type="NCBI Taxonomy" id="35623"/>
    <lineage>
        <taxon>Bacteria</taxon>
        <taxon>Bacillati</taxon>
        <taxon>Mycoplasmatota</taxon>
        <taxon>Mollicutes</taxon>
        <taxon>Acholeplasmatales</taxon>
        <taxon>Acholeplasmataceae</taxon>
        <taxon>Acholeplasma</taxon>
    </lineage>
</organism>
<dbReference type="STRING" id="35623.Aocu_00540"/>
<gene>
    <name evidence="2" type="ORF">Aocu_00540</name>
</gene>
<reference evidence="3" key="1">
    <citation type="submission" date="2014-05" db="EMBL/GenBank/DDBJ databases">
        <authorList>
            <person name="Kube M."/>
        </authorList>
    </citation>
    <scope>NUCLEOTIDE SEQUENCE [LARGE SCALE GENOMIC DNA]</scope>
</reference>
<dbReference type="OrthoDB" id="384690at2"/>
<sequence>MARVKKEVVKKKVEVKPEVDTRGIKEESEKGELFFKIVLIVMAVALFGVITYFVVDAIIGNNQTAPSKRYEDSNYVTVADVNRIKNGENFENISHKGLRHALDNYAYVYVLYYADATEALTDSQKDRQNLALEVADDLVGLDTVETKTFDGFEYFVITDDIAIFFLDTSDAANADWQASIDTSAGQAANANVPSLLEVFNGEDLNFFGPWNAAGKNKATIDKLTEVLEGLN</sequence>
<feature type="transmembrane region" description="Helical" evidence="1">
    <location>
        <begin position="33"/>
        <end position="55"/>
    </location>
</feature>
<keyword evidence="1" id="KW-0472">Membrane</keyword>
<name>A0A061AGP1_9MOLU</name>
<keyword evidence="3" id="KW-1185">Reference proteome</keyword>